<dbReference type="EMBL" id="JACCBX010000024">
    <property type="protein sequence ID" value="NYE09549.1"/>
    <property type="molecule type" value="Genomic_DNA"/>
</dbReference>
<accession>A0A852TMD7</accession>
<dbReference type="InterPro" id="IPR001279">
    <property type="entry name" value="Metallo-B-lactamas"/>
</dbReference>
<reference evidence="3" key="1">
    <citation type="submission" date="2020-07" db="EMBL/GenBank/DDBJ databases">
        <authorList>
            <person name="Partida-Martinez L."/>
            <person name="Huntemann M."/>
            <person name="Clum A."/>
            <person name="Wang J."/>
            <person name="Palaniappan K."/>
            <person name="Ritter S."/>
            <person name="Chen I.-M."/>
            <person name="Stamatis D."/>
            <person name="Reddy T."/>
            <person name="O'Malley R."/>
            <person name="Daum C."/>
            <person name="Shapiro N."/>
            <person name="Ivanova N."/>
            <person name="Kyrpides N."/>
            <person name="Woyke T."/>
        </authorList>
    </citation>
    <scope>NUCLEOTIDE SEQUENCE [LARGE SCALE GENOMIC DNA]</scope>
    <source>
        <strain evidence="3">AT2.8</strain>
    </source>
</reference>
<dbReference type="InterPro" id="IPR036866">
    <property type="entry name" value="RibonucZ/Hydroxyglut_hydro"/>
</dbReference>
<dbReference type="AlphaFoldDB" id="A0A852TMD7"/>
<gene>
    <name evidence="2" type="ORF">F4694_006451</name>
</gene>
<protein>
    <submittedName>
        <fullName evidence="2">Glyoxylase-like metal-dependent hydrolase (Beta-lactamase superfamily II)</fullName>
    </submittedName>
</protein>
<name>A0A852TMD7_9BACI</name>
<dbReference type="Proteomes" id="UP000548423">
    <property type="component" value="Unassembled WGS sequence"/>
</dbReference>
<evidence type="ECO:0000313" key="3">
    <source>
        <dbReference type="Proteomes" id="UP000548423"/>
    </source>
</evidence>
<evidence type="ECO:0000313" key="2">
    <source>
        <dbReference type="EMBL" id="NYE09549.1"/>
    </source>
</evidence>
<proteinExistence type="predicted"/>
<organism evidence="2 3">
    <name type="scientific">Neobacillus niacini</name>
    <dbReference type="NCBI Taxonomy" id="86668"/>
    <lineage>
        <taxon>Bacteria</taxon>
        <taxon>Bacillati</taxon>
        <taxon>Bacillota</taxon>
        <taxon>Bacilli</taxon>
        <taxon>Bacillales</taxon>
        <taxon>Bacillaceae</taxon>
        <taxon>Neobacillus</taxon>
    </lineage>
</organism>
<dbReference type="Gene3D" id="3.60.15.10">
    <property type="entry name" value="Ribonuclease Z/Hydroxyacylglutathione hydrolase-like"/>
    <property type="match status" value="1"/>
</dbReference>
<evidence type="ECO:0000259" key="1">
    <source>
        <dbReference type="Pfam" id="PF00753"/>
    </source>
</evidence>
<dbReference type="InterPro" id="IPR050855">
    <property type="entry name" value="NDM-1-like"/>
</dbReference>
<dbReference type="PANTHER" id="PTHR42951:SF20">
    <property type="entry name" value="BETA LACTAMASE"/>
    <property type="match status" value="1"/>
</dbReference>
<feature type="domain" description="Metallo-beta-lactamase" evidence="1">
    <location>
        <begin position="1"/>
        <end position="202"/>
    </location>
</feature>
<dbReference type="PANTHER" id="PTHR42951">
    <property type="entry name" value="METALLO-BETA-LACTAMASE DOMAIN-CONTAINING"/>
    <property type="match status" value="1"/>
</dbReference>
<sequence length="270" mass="30784">MFDTFNTPQAAEDLKVMAEEITNRTVTWVVNSHWHGDHIRGNQAYKDSIIISSQLTYEKMRDIHPSRIGKQKNDIQGLTTYIQSLQEQLAASYDSKLEEQISFLGEIEASLPYLELTLPRQTFINELTFYGSKRSAKLYTLGGGHSDCDSILYIPDENAIFMGDLLFVDTHPTIFEDSNPAIWVQILERVKEIDFVVAIPGHGPVGTKRDLSKLIEYIIDITKMARTTNEEIAIPEKYQNWSSSEIFHQNISGLSQKVKLINVSNSFPFY</sequence>
<dbReference type="CDD" id="cd16282">
    <property type="entry name" value="metallo-hydrolase-like_MBL-fold"/>
    <property type="match status" value="1"/>
</dbReference>
<comment type="caution">
    <text evidence="2">The sequence shown here is derived from an EMBL/GenBank/DDBJ whole genome shotgun (WGS) entry which is preliminary data.</text>
</comment>
<reference evidence="3" key="2">
    <citation type="submission" date="2020-08" db="EMBL/GenBank/DDBJ databases">
        <title>The Agave Microbiome: Exploring the role of microbial communities in plant adaptations to desert environments.</title>
        <authorList>
            <person name="Partida-Martinez L.P."/>
        </authorList>
    </citation>
    <scope>NUCLEOTIDE SEQUENCE [LARGE SCALE GENOMIC DNA]</scope>
    <source>
        <strain evidence="3">AT2.8</strain>
    </source>
</reference>
<dbReference type="Pfam" id="PF00753">
    <property type="entry name" value="Lactamase_B"/>
    <property type="match status" value="1"/>
</dbReference>
<dbReference type="SUPFAM" id="SSF56281">
    <property type="entry name" value="Metallo-hydrolase/oxidoreductase"/>
    <property type="match status" value="1"/>
</dbReference>
<dbReference type="GO" id="GO:0016787">
    <property type="term" value="F:hydrolase activity"/>
    <property type="evidence" value="ECO:0007669"/>
    <property type="project" value="UniProtKB-KW"/>
</dbReference>